<keyword evidence="1 4" id="KW-0540">Nuclease</keyword>
<gene>
    <name evidence="5" type="ORF">PMACD_LOCUS3624</name>
</gene>
<dbReference type="GO" id="GO:0061507">
    <property type="term" value="F:2',3'-cyclic GMP-AMP binding"/>
    <property type="evidence" value="ECO:0007669"/>
    <property type="project" value="UniProtKB-UniRule"/>
</dbReference>
<protein>
    <submittedName>
        <fullName evidence="5">Uncharacterized protein</fullName>
    </submittedName>
</protein>
<evidence type="ECO:0000313" key="5">
    <source>
        <dbReference type="EMBL" id="CAF4804089.1"/>
    </source>
</evidence>
<dbReference type="GO" id="GO:0004518">
    <property type="term" value="F:nuclease activity"/>
    <property type="evidence" value="ECO:0007669"/>
    <property type="project" value="UniProtKB-UniRule"/>
</dbReference>
<dbReference type="GO" id="GO:0016787">
    <property type="term" value="F:hydrolase activity"/>
    <property type="evidence" value="ECO:0007669"/>
    <property type="project" value="UniProtKB-KW"/>
</dbReference>
<dbReference type="AlphaFoldDB" id="A0A821PG08"/>
<sequence length="239" mass="26613">MSQRTVLNEQYKGLVERMSVPVKLHEREGRRYATCASLVPIHCCTAEQKAELSVSTHHYCDVFTEQVLAHLAELAYVRLDVDTAEKVFLNRTKRILIVSSDGKLAQWRCAPTFESANNYIAGAPIVNKDGSIVSIVTAKRGNHYAVSNAEGEGGYFDTSRPWEIIDTGDAKFVYADKTFSTREELREYINSLPPASLSSPPRPLLIRGNSPRVALVAENGRQLVHIYLSGVLADDVQYL</sequence>
<evidence type="ECO:0000256" key="2">
    <source>
        <dbReference type="ARBA" id="ARBA00022801"/>
    </source>
</evidence>
<organism evidence="5 6">
    <name type="scientific">Pieris macdunnoughi</name>
    <dbReference type="NCBI Taxonomy" id="345717"/>
    <lineage>
        <taxon>Eukaryota</taxon>
        <taxon>Metazoa</taxon>
        <taxon>Ecdysozoa</taxon>
        <taxon>Arthropoda</taxon>
        <taxon>Hexapoda</taxon>
        <taxon>Insecta</taxon>
        <taxon>Pterygota</taxon>
        <taxon>Neoptera</taxon>
        <taxon>Endopterygota</taxon>
        <taxon>Lepidoptera</taxon>
        <taxon>Glossata</taxon>
        <taxon>Ditrysia</taxon>
        <taxon>Papilionoidea</taxon>
        <taxon>Pieridae</taxon>
        <taxon>Pierinae</taxon>
        <taxon>Pieris</taxon>
    </lineage>
</organism>
<dbReference type="EMBL" id="CAJOBZ010000006">
    <property type="protein sequence ID" value="CAF4804089.1"/>
    <property type="molecule type" value="Genomic_DNA"/>
</dbReference>
<keyword evidence="2 4" id="KW-0378">Hydrolase</keyword>
<proteinExistence type="inferred from homology"/>
<dbReference type="Proteomes" id="UP000663880">
    <property type="component" value="Unassembled WGS sequence"/>
</dbReference>
<evidence type="ECO:0000256" key="1">
    <source>
        <dbReference type="ARBA" id="ARBA00022722"/>
    </source>
</evidence>
<dbReference type="InterPro" id="IPR006853">
    <property type="entry name" value="Poxin_vir"/>
</dbReference>
<evidence type="ECO:0000313" key="6">
    <source>
        <dbReference type="Proteomes" id="UP000663880"/>
    </source>
</evidence>
<comment type="caution">
    <text evidence="5">The sequence shown here is derived from an EMBL/GenBank/DDBJ whole genome shotgun (WGS) entry which is preliminary data.</text>
</comment>
<evidence type="ECO:0000256" key="3">
    <source>
        <dbReference type="ARBA" id="ARBA00023932"/>
    </source>
</evidence>
<comment type="catalytic activity">
    <reaction evidence="3">
        <text>2',3'-cGAMP + H2O = Gp(2'-5')Ap(3') + H(+)</text>
        <dbReference type="Rhea" id="RHEA:59472"/>
        <dbReference type="ChEBI" id="CHEBI:15377"/>
        <dbReference type="ChEBI" id="CHEBI:15378"/>
        <dbReference type="ChEBI" id="CHEBI:143093"/>
        <dbReference type="ChEBI" id="CHEBI:143098"/>
    </reaction>
    <physiologicalReaction direction="left-to-right" evidence="3">
        <dbReference type="Rhea" id="RHEA:59473"/>
    </physiologicalReaction>
</comment>
<accession>A0A821PG08</accession>
<comment type="function">
    <text evidence="4">Nuclease that cleaves 2',3'-cGAMP.</text>
</comment>
<evidence type="ECO:0000256" key="4">
    <source>
        <dbReference type="HAMAP-Rule" id="MF_04143"/>
    </source>
</evidence>
<dbReference type="OrthoDB" id="6818165at2759"/>
<reference evidence="5" key="1">
    <citation type="submission" date="2021-02" db="EMBL/GenBank/DDBJ databases">
        <authorList>
            <person name="Steward A R."/>
        </authorList>
    </citation>
    <scope>NUCLEOTIDE SEQUENCE</scope>
</reference>
<keyword evidence="6" id="KW-1185">Reference proteome</keyword>
<dbReference type="HAMAP" id="MF_04143">
    <property type="entry name" value="Poxins"/>
    <property type="match status" value="1"/>
</dbReference>
<name>A0A821PG08_9NEOP</name>